<accession>A0A2H3TP92</accession>
<evidence type="ECO:0000256" key="2">
    <source>
        <dbReference type="ARBA" id="ARBA00022475"/>
    </source>
</evidence>
<dbReference type="GO" id="GO:0055091">
    <property type="term" value="P:phospholipid homeostasis"/>
    <property type="evidence" value="ECO:0007669"/>
    <property type="project" value="TreeGrafter"/>
</dbReference>
<dbReference type="VEuPathDB" id="FungiDB:FOZG_17342"/>
<protein>
    <recommendedName>
        <fullName evidence="7">Phosphatidylglycerol lysyltransferase C-terminal domain-containing protein</fullName>
    </recommendedName>
</protein>
<evidence type="ECO:0000259" key="7">
    <source>
        <dbReference type="Pfam" id="PF09924"/>
    </source>
</evidence>
<feature type="region of interest" description="Disordered" evidence="6">
    <location>
        <begin position="1"/>
        <end position="54"/>
    </location>
</feature>
<keyword evidence="3" id="KW-0812">Transmembrane</keyword>
<dbReference type="GO" id="GO:0005886">
    <property type="term" value="C:plasma membrane"/>
    <property type="evidence" value="ECO:0007669"/>
    <property type="project" value="UniProtKB-SubCell"/>
</dbReference>
<dbReference type="AlphaFoldDB" id="A0A2H3TP92"/>
<dbReference type="VEuPathDB" id="FungiDB:FOIG_11585"/>
<proteinExistence type="predicted"/>
<dbReference type="InterPro" id="IPR024320">
    <property type="entry name" value="LPG_synthase_C"/>
</dbReference>
<feature type="domain" description="Phosphatidylglycerol lysyltransferase C-terminal" evidence="7">
    <location>
        <begin position="105"/>
        <end position="395"/>
    </location>
</feature>
<feature type="compositionally biased region" description="Polar residues" evidence="6">
    <location>
        <begin position="1"/>
        <end position="11"/>
    </location>
</feature>
<keyword evidence="5" id="KW-0472">Membrane</keyword>
<dbReference type="EMBL" id="FMJY01000006">
    <property type="protein sequence ID" value="SCO87521.1"/>
    <property type="molecule type" value="Genomic_DNA"/>
</dbReference>
<keyword evidence="4" id="KW-1133">Transmembrane helix</keyword>
<feature type="compositionally biased region" description="Low complexity" evidence="6">
    <location>
        <begin position="43"/>
        <end position="52"/>
    </location>
</feature>
<evidence type="ECO:0000256" key="4">
    <source>
        <dbReference type="ARBA" id="ARBA00022989"/>
    </source>
</evidence>
<evidence type="ECO:0000256" key="3">
    <source>
        <dbReference type="ARBA" id="ARBA00022692"/>
    </source>
</evidence>
<evidence type="ECO:0000256" key="1">
    <source>
        <dbReference type="ARBA" id="ARBA00004651"/>
    </source>
</evidence>
<dbReference type="InterPro" id="IPR016181">
    <property type="entry name" value="Acyl_CoA_acyltransferase"/>
</dbReference>
<dbReference type="VEuPathDB" id="FungiDB:FOC1_g10006238"/>
<dbReference type="VEuPathDB" id="FungiDB:FOMG_09406"/>
<dbReference type="Pfam" id="PF09924">
    <property type="entry name" value="LPG_synthase_C"/>
    <property type="match status" value="1"/>
</dbReference>
<dbReference type="GO" id="GO:0016755">
    <property type="term" value="F:aminoacyltransferase activity"/>
    <property type="evidence" value="ECO:0007669"/>
    <property type="project" value="TreeGrafter"/>
</dbReference>
<organism evidence="8 9">
    <name type="scientific">Fusarium oxysporum</name>
    <name type="common">Fusarium vascular wilt</name>
    <dbReference type="NCBI Taxonomy" id="5507"/>
    <lineage>
        <taxon>Eukaryota</taxon>
        <taxon>Fungi</taxon>
        <taxon>Dikarya</taxon>
        <taxon>Ascomycota</taxon>
        <taxon>Pezizomycotina</taxon>
        <taxon>Sordariomycetes</taxon>
        <taxon>Hypocreomycetidae</taxon>
        <taxon>Hypocreales</taxon>
        <taxon>Nectriaceae</taxon>
        <taxon>Fusarium</taxon>
        <taxon>Fusarium oxysporum species complex</taxon>
    </lineage>
</organism>
<dbReference type="InterPro" id="IPR051211">
    <property type="entry name" value="PG_lysyltransferase"/>
</dbReference>
<evidence type="ECO:0000256" key="6">
    <source>
        <dbReference type="SAM" id="MobiDB-lite"/>
    </source>
</evidence>
<dbReference type="PANTHER" id="PTHR34697:SF2">
    <property type="entry name" value="PHOSPHATIDYLGLYCEROL LYSYLTRANSFERASE"/>
    <property type="match status" value="1"/>
</dbReference>
<keyword evidence="2" id="KW-1003">Cell membrane</keyword>
<evidence type="ECO:0000313" key="9">
    <source>
        <dbReference type="Proteomes" id="UP000219369"/>
    </source>
</evidence>
<dbReference type="VEuPathDB" id="FungiDB:HZS61_010987"/>
<dbReference type="SUPFAM" id="SSF55729">
    <property type="entry name" value="Acyl-CoA N-acyltransferases (Nat)"/>
    <property type="match status" value="1"/>
</dbReference>
<dbReference type="PANTHER" id="PTHR34697">
    <property type="entry name" value="PHOSPHATIDYLGLYCEROL LYSYLTRANSFERASE"/>
    <property type="match status" value="1"/>
</dbReference>
<evidence type="ECO:0000313" key="8">
    <source>
        <dbReference type="EMBL" id="SCO87521.1"/>
    </source>
</evidence>
<comment type="subcellular location">
    <subcellularLocation>
        <location evidence="1">Cell membrane</location>
        <topology evidence="1">Multi-pass membrane protein</topology>
    </subcellularLocation>
</comment>
<evidence type="ECO:0000256" key="5">
    <source>
        <dbReference type="ARBA" id="ARBA00023136"/>
    </source>
</evidence>
<gene>
    <name evidence="8" type="ORF">FRV6_11648</name>
</gene>
<sequence length="448" mass="50495">MSEPSQINSSSTERHDTEVCPNVVSASSSSGRQSDSETDVSMPSTSPSTTTSLDENIIARTYHAASNIPHIHYSHKLQRDHSMNNFGSRTTQTAFDRAYELYARTSHMGILDPTYKVFTSQNGYGSLIYKIRARTVVVLGDPLCSEECRKPLLNELRDFRWARGLALIFVGISEDFVKYAQQQGWMTMHFGHERVLNPLTNKVLRNEAGKRMVTQNKQLLDPKRGGISVHLYSPGITKAESDLEDQLQKLYDDWRHQRNRKYRGSLQAFVTVYDLFSHPESTITLYTSDCKNQLKGFAILRKLGTQTGYHIDPCIASQDAPRGITDLLIVAAMQLLKSSGISYLSLGFDPLDNIQGINGQSKLQSWLWKRGYNHMVKSAPVTGKAAYFKKFYPDESLASKLFICLPSKGIPLRESIALLQFANLNIRQLFTESSPTDQHGEKQPLKCQ</sequence>
<reference evidence="9" key="1">
    <citation type="submission" date="2016-09" db="EMBL/GenBank/DDBJ databases">
        <authorList>
            <person name="Guldener U."/>
        </authorList>
    </citation>
    <scope>NUCLEOTIDE SEQUENCE [LARGE SCALE GENOMIC DNA]</scope>
    <source>
        <strain evidence="9">V64-1</strain>
    </source>
</reference>
<dbReference type="OrthoDB" id="5421852at2759"/>
<dbReference type="Proteomes" id="UP000219369">
    <property type="component" value="Unassembled WGS sequence"/>
</dbReference>
<dbReference type="VEuPathDB" id="FungiDB:FOXG_13452"/>
<dbReference type="VEuPathDB" id="FungiDB:FOC4_g10005458"/>
<name>A0A2H3TP92_FUSOX</name>